<feature type="coiled-coil region" evidence="1">
    <location>
        <begin position="29"/>
        <end position="70"/>
    </location>
</feature>
<organism evidence="3 4">
    <name type="scientific">Thermotalea metallivorans</name>
    <dbReference type="NCBI Taxonomy" id="520762"/>
    <lineage>
        <taxon>Bacteria</taxon>
        <taxon>Bacillati</taxon>
        <taxon>Bacillota</taxon>
        <taxon>Clostridia</taxon>
        <taxon>Peptostreptococcales</taxon>
        <taxon>Thermotaleaceae</taxon>
        <taxon>Thermotalea</taxon>
    </lineage>
</organism>
<comment type="caution">
    <text evidence="3">The sequence shown here is derived from an EMBL/GenBank/DDBJ whole genome shotgun (WGS) entry which is preliminary data.</text>
</comment>
<name>A0A140L8E2_9FIRM</name>
<reference evidence="3 4" key="1">
    <citation type="submission" date="2015-12" db="EMBL/GenBank/DDBJ databases">
        <title>Draft genome sequence of the thermoanaerobe Thermotalea metallivorans, an isolate from the runoff channel of the Great Artesian Basin, Australia.</title>
        <authorList>
            <person name="Patel B.K."/>
        </authorList>
    </citation>
    <scope>NUCLEOTIDE SEQUENCE [LARGE SCALE GENOMIC DNA]</scope>
    <source>
        <strain evidence="3 4">B2-1</strain>
    </source>
</reference>
<keyword evidence="2" id="KW-0812">Transmembrane</keyword>
<dbReference type="Proteomes" id="UP000070456">
    <property type="component" value="Unassembled WGS sequence"/>
</dbReference>
<protein>
    <recommendedName>
        <fullName evidence="5">Copper transporter MctB</fullName>
    </recommendedName>
</protein>
<keyword evidence="2" id="KW-0472">Membrane</keyword>
<evidence type="ECO:0000256" key="1">
    <source>
        <dbReference type="SAM" id="Coils"/>
    </source>
</evidence>
<sequence length="295" mass="33519">MIINLKYYVITIVAIFLAIGVGIFIGIMLDGQELIVEQQQQLVSQLEAKFDEFKTKQDELQQRIDFLNAEREKTLKFMDIAYPEMVKNKLKDLDVIIIETSEDYAYSGITEPFEKAGVHSVTNILIKNSFMLRDDQVAFEIAKDLKLKGTTREEIQKQLIKNFCDALISGNNFQLIQYLKDKKMIDDTGGLTFPADYIVIAGGSLTENKEILSTIEIPMIHFIKNRNIPVIGVEKLSVAYSNIPEYKKLRISTVDNVDTIIGKVSMLMVVSGKEGHFGEKETAEQLMPEEFMSIE</sequence>
<dbReference type="STRING" id="520762.AN619_08090"/>
<dbReference type="EMBL" id="LOEE01000021">
    <property type="protein sequence ID" value="KXG76817.1"/>
    <property type="molecule type" value="Genomic_DNA"/>
</dbReference>
<evidence type="ECO:0000313" key="4">
    <source>
        <dbReference type="Proteomes" id="UP000070456"/>
    </source>
</evidence>
<keyword evidence="1" id="KW-0175">Coiled coil</keyword>
<dbReference type="Pfam" id="PF11382">
    <property type="entry name" value="MctB"/>
    <property type="match status" value="1"/>
</dbReference>
<dbReference type="GO" id="GO:0055070">
    <property type="term" value="P:copper ion homeostasis"/>
    <property type="evidence" value="ECO:0007669"/>
    <property type="project" value="InterPro"/>
</dbReference>
<evidence type="ECO:0008006" key="5">
    <source>
        <dbReference type="Google" id="ProtNLM"/>
    </source>
</evidence>
<evidence type="ECO:0000313" key="3">
    <source>
        <dbReference type="EMBL" id="KXG76817.1"/>
    </source>
</evidence>
<dbReference type="AlphaFoldDB" id="A0A140L8E2"/>
<keyword evidence="4" id="KW-1185">Reference proteome</keyword>
<accession>A0A140L8E2</accession>
<gene>
    <name evidence="3" type="ORF">AN619_08090</name>
</gene>
<keyword evidence="2" id="KW-1133">Transmembrane helix</keyword>
<dbReference type="RefSeq" id="WP_068555184.1">
    <property type="nucleotide sequence ID" value="NZ_LOEE01000021.1"/>
</dbReference>
<feature type="transmembrane region" description="Helical" evidence="2">
    <location>
        <begin position="7"/>
        <end position="29"/>
    </location>
</feature>
<proteinExistence type="predicted"/>
<dbReference type="InterPro" id="IPR021522">
    <property type="entry name" value="MctB"/>
</dbReference>
<dbReference type="GO" id="GO:0016020">
    <property type="term" value="C:membrane"/>
    <property type="evidence" value="ECO:0007669"/>
    <property type="project" value="InterPro"/>
</dbReference>
<dbReference type="OrthoDB" id="2382049at2"/>
<evidence type="ECO:0000256" key="2">
    <source>
        <dbReference type="SAM" id="Phobius"/>
    </source>
</evidence>